<evidence type="ECO:0000259" key="8">
    <source>
        <dbReference type="Pfam" id="PF00155"/>
    </source>
</evidence>
<dbReference type="InterPro" id="IPR015424">
    <property type="entry name" value="PyrdxlP-dep_Trfase"/>
</dbReference>
<keyword evidence="10" id="KW-1185">Reference proteome</keyword>
<dbReference type="AlphaFoldDB" id="A0A4T0X1F4"/>
<dbReference type="EMBL" id="SELW01000468">
    <property type="protein sequence ID" value="TID26157.1"/>
    <property type="molecule type" value="Genomic_DNA"/>
</dbReference>
<dbReference type="NCBIfam" id="NF006719">
    <property type="entry name" value="PRK09257.1"/>
    <property type="match status" value="1"/>
</dbReference>
<evidence type="ECO:0000313" key="9">
    <source>
        <dbReference type="EMBL" id="TID26157.1"/>
    </source>
</evidence>
<comment type="miscellaneous">
    <text evidence="7">In eukaryotes there are cytoplasmic, mitochondrial and chloroplastic isozymes.</text>
</comment>
<reference evidence="9 10" key="1">
    <citation type="journal article" date="2019" name="Front. Genet.">
        <title>Whole-Genome Sequencing of the Opportunistic Yeast Pathogen Candida inconspicua Uncovers Its Hybrid Origin.</title>
        <authorList>
            <person name="Mixao V."/>
            <person name="Hansen A.P."/>
            <person name="Saus E."/>
            <person name="Boekhout T."/>
            <person name="Lass-Florl C."/>
            <person name="Gabaldon T."/>
        </authorList>
    </citation>
    <scope>NUCLEOTIDE SEQUENCE [LARGE SCALE GENOMIC DNA]</scope>
    <source>
        <strain evidence="9 10">CBS 180</strain>
    </source>
</reference>
<evidence type="ECO:0000256" key="2">
    <source>
        <dbReference type="ARBA" id="ARBA00007441"/>
    </source>
</evidence>
<evidence type="ECO:0000256" key="7">
    <source>
        <dbReference type="RuleBase" id="RU000480"/>
    </source>
</evidence>
<dbReference type="InterPro" id="IPR004838">
    <property type="entry name" value="NHTrfase_class1_PyrdxlP-BS"/>
</dbReference>
<dbReference type="FunFam" id="3.40.640.10:FF:000066">
    <property type="entry name" value="Aspartate aminotransferase"/>
    <property type="match status" value="1"/>
</dbReference>
<dbReference type="PROSITE" id="PS00105">
    <property type="entry name" value="AA_TRANSFER_CLASS_1"/>
    <property type="match status" value="1"/>
</dbReference>
<comment type="caution">
    <text evidence="9">The sequence shown here is derived from an EMBL/GenBank/DDBJ whole genome shotgun (WGS) entry which is preliminary data.</text>
</comment>
<dbReference type="Pfam" id="PF00155">
    <property type="entry name" value="Aminotran_1_2"/>
    <property type="match status" value="1"/>
</dbReference>
<dbReference type="PRINTS" id="PR00799">
    <property type="entry name" value="TRANSAMINASE"/>
</dbReference>
<dbReference type="GO" id="GO:0006532">
    <property type="term" value="P:aspartate biosynthetic process"/>
    <property type="evidence" value="ECO:0007669"/>
    <property type="project" value="TreeGrafter"/>
</dbReference>
<dbReference type="InterPro" id="IPR015421">
    <property type="entry name" value="PyrdxlP-dep_Trfase_major"/>
</dbReference>
<dbReference type="Gene3D" id="3.90.1150.10">
    <property type="entry name" value="Aspartate Aminotransferase, domain 1"/>
    <property type="match status" value="1"/>
</dbReference>
<sequence>MSIGFYPENVPEIPADSLFALKARCAADSRSPKVDLGIGAYRDENGKPWILPSVKLAENLIQNSSDYNHEYIPISGIKEFTSAAAKVILGADSKAIKENKLVSIQSLSGTGALHIVGRFIRKFYKPQGASAQDITPAQVYISTPSWSNHVAVFQSAGLSTAAYPYWNTETKSLDLEGYLKAIDSAPEGSVFVLHATAHNPTGLDPTTEQWKQILIALSKKKHLPLFDSAYQGFSSGSLEKDAWAVREAVNGDYNFPAILVCQSFAKNVGMYGERVGAVHVIIPQADQALLDAVHSQLEFIVRSEISTCPGYGAKIVAKILTTPELYAQWEKDLVTMSSRITSMRQQLVEELTRLGTPGSWSHITEQQGMFSYTGLTPEQVTKLEKDHAVYLMWTGRASVAGLNESNVKHVARSIDAVVRGN</sequence>
<keyword evidence="4 7" id="KW-0032">Aminotransferase</keyword>
<accession>A0A4T0X1F4</accession>
<dbReference type="PANTHER" id="PTHR11879">
    <property type="entry name" value="ASPARTATE AMINOTRANSFERASE"/>
    <property type="match status" value="1"/>
</dbReference>
<evidence type="ECO:0000256" key="1">
    <source>
        <dbReference type="ARBA" id="ARBA00001933"/>
    </source>
</evidence>
<organism evidence="9 10">
    <name type="scientific">Pichia inconspicua</name>
    <dbReference type="NCBI Taxonomy" id="52247"/>
    <lineage>
        <taxon>Eukaryota</taxon>
        <taxon>Fungi</taxon>
        <taxon>Dikarya</taxon>
        <taxon>Ascomycota</taxon>
        <taxon>Saccharomycotina</taxon>
        <taxon>Pichiomycetes</taxon>
        <taxon>Pichiales</taxon>
        <taxon>Pichiaceae</taxon>
        <taxon>Pichia</taxon>
    </lineage>
</organism>
<dbReference type="SUPFAM" id="SSF53383">
    <property type="entry name" value="PLP-dependent transferases"/>
    <property type="match status" value="1"/>
</dbReference>
<keyword evidence="6" id="KW-0663">Pyridoxal phosphate</keyword>
<comment type="cofactor">
    <cofactor evidence="1">
        <name>pyridoxal 5'-phosphate</name>
        <dbReference type="ChEBI" id="CHEBI:597326"/>
    </cofactor>
</comment>
<dbReference type="GO" id="GO:0004069">
    <property type="term" value="F:L-aspartate:2-oxoglutarate aminotransferase activity"/>
    <property type="evidence" value="ECO:0007669"/>
    <property type="project" value="UniProtKB-EC"/>
</dbReference>
<gene>
    <name evidence="9" type="ORF">CANINC_002852</name>
</gene>
<comment type="similarity">
    <text evidence="2">Belongs to the class-I pyridoxal-phosphate-dependent aminotransferase family.</text>
</comment>
<dbReference type="Proteomes" id="UP000307173">
    <property type="component" value="Unassembled WGS sequence"/>
</dbReference>
<name>A0A4T0X1F4_9ASCO</name>
<evidence type="ECO:0000256" key="6">
    <source>
        <dbReference type="ARBA" id="ARBA00022898"/>
    </source>
</evidence>
<dbReference type="InterPro" id="IPR004839">
    <property type="entry name" value="Aminotransferase_I/II_large"/>
</dbReference>
<dbReference type="GO" id="GO:0030170">
    <property type="term" value="F:pyridoxal phosphate binding"/>
    <property type="evidence" value="ECO:0007669"/>
    <property type="project" value="InterPro"/>
</dbReference>
<dbReference type="EC" id="2.6.1.1" evidence="7"/>
<evidence type="ECO:0000313" key="10">
    <source>
        <dbReference type="Proteomes" id="UP000307173"/>
    </source>
</evidence>
<evidence type="ECO:0000256" key="5">
    <source>
        <dbReference type="ARBA" id="ARBA00022679"/>
    </source>
</evidence>
<keyword evidence="5 7" id="KW-0808">Transferase</keyword>
<dbReference type="GO" id="GO:0005829">
    <property type="term" value="C:cytosol"/>
    <property type="evidence" value="ECO:0007669"/>
    <property type="project" value="TreeGrafter"/>
</dbReference>
<protein>
    <recommendedName>
        <fullName evidence="7">Aspartate aminotransferase</fullName>
        <ecNumber evidence="7">2.6.1.1</ecNumber>
    </recommendedName>
</protein>
<feature type="domain" description="Aminotransferase class I/classII large" evidence="8">
    <location>
        <begin position="32"/>
        <end position="414"/>
    </location>
</feature>
<comment type="subunit">
    <text evidence="3 7">Homodimer.</text>
</comment>
<dbReference type="STRING" id="52247.A0A4T0X1F4"/>
<dbReference type="InterPro" id="IPR015422">
    <property type="entry name" value="PyrdxlP-dep_Trfase_small"/>
</dbReference>
<dbReference type="InterPro" id="IPR000796">
    <property type="entry name" value="Asp_trans"/>
</dbReference>
<dbReference type="CDD" id="cd00609">
    <property type="entry name" value="AAT_like"/>
    <property type="match status" value="1"/>
</dbReference>
<evidence type="ECO:0000256" key="4">
    <source>
        <dbReference type="ARBA" id="ARBA00022576"/>
    </source>
</evidence>
<proteinExistence type="inferred from homology"/>
<dbReference type="PANTHER" id="PTHR11879:SF55">
    <property type="entry name" value="GLUTAMATE OXALOACETATE TRANSAMINASE 1, ISOFORM B"/>
    <property type="match status" value="1"/>
</dbReference>
<dbReference type="OrthoDB" id="6752799at2759"/>
<comment type="catalytic activity">
    <reaction evidence="7">
        <text>L-aspartate + 2-oxoglutarate = oxaloacetate + L-glutamate</text>
        <dbReference type="Rhea" id="RHEA:21824"/>
        <dbReference type="ChEBI" id="CHEBI:16452"/>
        <dbReference type="ChEBI" id="CHEBI:16810"/>
        <dbReference type="ChEBI" id="CHEBI:29985"/>
        <dbReference type="ChEBI" id="CHEBI:29991"/>
        <dbReference type="EC" id="2.6.1.1"/>
    </reaction>
</comment>
<dbReference type="FunFam" id="3.90.1150.10:FF:000001">
    <property type="entry name" value="Aspartate aminotransferase"/>
    <property type="match status" value="1"/>
</dbReference>
<evidence type="ECO:0000256" key="3">
    <source>
        <dbReference type="ARBA" id="ARBA00011738"/>
    </source>
</evidence>
<dbReference type="Gene3D" id="3.40.640.10">
    <property type="entry name" value="Type I PLP-dependent aspartate aminotransferase-like (Major domain)"/>
    <property type="match status" value="1"/>
</dbReference>